<dbReference type="InterPro" id="IPR000857">
    <property type="entry name" value="MyTH4_dom"/>
</dbReference>
<dbReference type="InterPro" id="IPR038185">
    <property type="entry name" value="MyTH4_dom_sf"/>
</dbReference>
<dbReference type="PANTHER" id="PTHR45876">
    <property type="entry name" value="FI04035P"/>
    <property type="match status" value="1"/>
</dbReference>
<feature type="region of interest" description="Disordered" evidence="1">
    <location>
        <begin position="599"/>
        <end position="755"/>
    </location>
</feature>
<dbReference type="Gene3D" id="1.25.40.530">
    <property type="entry name" value="MyTH4 domain"/>
    <property type="match status" value="1"/>
</dbReference>
<dbReference type="PROSITE" id="PS50020">
    <property type="entry name" value="WW_DOMAIN_2"/>
    <property type="match status" value="1"/>
</dbReference>
<dbReference type="CDD" id="cd00201">
    <property type="entry name" value="WW"/>
    <property type="match status" value="1"/>
</dbReference>
<dbReference type="Gene3D" id="1.10.555.10">
    <property type="entry name" value="Rho GTPase activation protein"/>
    <property type="match status" value="1"/>
</dbReference>
<feature type="domain" description="MyTH4" evidence="4">
    <location>
        <begin position="795"/>
        <end position="959"/>
    </location>
</feature>
<dbReference type="Pfam" id="PF00784">
    <property type="entry name" value="MyTH4"/>
    <property type="match status" value="1"/>
</dbReference>
<dbReference type="InterPro" id="IPR008936">
    <property type="entry name" value="Rho_GTPase_activation_prot"/>
</dbReference>
<dbReference type="SUPFAM" id="SSF48350">
    <property type="entry name" value="GTPase activation domain, GAP"/>
    <property type="match status" value="1"/>
</dbReference>
<feature type="compositionally biased region" description="Low complexity" evidence="1">
    <location>
        <begin position="732"/>
        <end position="755"/>
    </location>
</feature>
<feature type="region of interest" description="Disordered" evidence="1">
    <location>
        <begin position="418"/>
        <end position="443"/>
    </location>
</feature>
<feature type="compositionally biased region" description="Polar residues" evidence="1">
    <location>
        <begin position="629"/>
        <end position="651"/>
    </location>
</feature>
<dbReference type="SMART" id="SM00324">
    <property type="entry name" value="RhoGAP"/>
    <property type="match status" value="1"/>
</dbReference>
<dbReference type="GO" id="GO:0007165">
    <property type="term" value="P:signal transduction"/>
    <property type="evidence" value="ECO:0007669"/>
    <property type="project" value="InterPro"/>
</dbReference>
<dbReference type="SMART" id="SM00456">
    <property type="entry name" value="WW"/>
    <property type="match status" value="2"/>
</dbReference>
<reference evidence="5" key="1">
    <citation type="submission" date="2016-01" db="EMBL/GenBank/DDBJ databases">
        <title>Reference transcriptome for the parasite Schistocephalus solidus: insights into the molecular evolution of parasitism.</title>
        <authorList>
            <person name="Hebert F.O."/>
            <person name="Grambauer S."/>
            <person name="Barber I."/>
            <person name="Landry C.R."/>
            <person name="Aubin-Horth N."/>
        </authorList>
    </citation>
    <scope>NUCLEOTIDE SEQUENCE</scope>
</reference>
<dbReference type="InterPro" id="IPR001202">
    <property type="entry name" value="WW_dom"/>
</dbReference>
<feature type="region of interest" description="Disordered" evidence="1">
    <location>
        <begin position="479"/>
        <end position="560"/>
    </location>
</feature>
<dbReference type="InterPro" id="IPR000198">
    <property type="entry name" value="RhoGAP_dom"/>
</dbReference>
<evidence type="ECO:0000259" key="2">
    <source>
        <dbReference type="PROSITE" id="PS50020"/>
    </source>
</evidence>
<feature type="region of interest" description="Disordered" evidence="1">
    <location>
        <begin position="138"/>
        <end position="232"/>
    </location>
</feature>
<dbReference type="PROSITE" id="PS51016">
    <property type="entry name" value="MYTH4"/>
    <property type="match status" value="1"/>
</dbReference>
<feature type="compositionally biased region" description="Polar residues" evidence="1">
    <location>
        <begin position="418"/>
        <end position="434"/>
    </location>
</feature>
<sequence>MNSEQAERVDWVALLDPESRKVIFANLESGEVLWEAPPNAKVRPLSDNQWWELYDVNTRRHYYHNAHTSETVWDRPSQGDVVPLSRFQLLKQSSQYADSLSDQKTEGVNTQTLDIGMMHRQKSSRVDGLTSRKSLLMGEPRQPAGWQSANRPLPKQTPQSAVTATTSPPPPPPPHQQRSSNDFEVHRRRNSQPNRSSGQQQQHRRHQQHPHHHSLTRNSFSGRSCPPPSSLGVANQRVTEWLRTAGALPEETEFESLDMSAAVDAAGEPPACPRPENVPDMARWSRNSGLLAGTTTAAPHYPTVTHNSAYALQSPSSSVPPTGGAVTYDRRMRPAVPVHAAPKGQAVRLPEAPELRDNFSFSGGGGDAFSNLLYDSGCNVVYPRPPEAQFDSPAAFGTEQVEQALTGLNLGRSAVLSSCQRTPQPSTRNRNIPRTNPAFVGPGGQTSNFTMPRLSAAATVGGGGNGGAWPVNAGNNRLSQQAPVGSHLSTFPEFGNVPPQRTDQLNGLHKSAKDKGFSNGFQADTTPSSPDTELTNESASETDSGQEMGDMGGGRDQQNDLLCASRDDDLFESHARFSPVVDEYTFTVDRTVNLMGVVGTTDPPVPPPRTASAEASVRSVPLPPHSPIDATSTNRQSSLVDESSSWQSFASPTVGFLPRGHPFRQPTFRSARQPGSADEEPILQDEPGQSTSSRTQSTVSQDATTTSASVGSTGLQPRRSASGGFIGPTEESAAPTGPPSSVAPVSASSTKPESGVVLSSVSSSSATHFALISGPFSWPKELFRPGQDYTTLMFWTKSTFTKRLLSATDKNLQKVVSENFKLIQSFMGDRSAKMSKPDLASVIVHRGIATPSLRDELYAQLCKQTTGNYNADSLMRGWELLCLCLYFFPPNNVFRDPLRAYLAARCEALSIAEACAVSSGSGNVSACASETGTTNSDRLSAAGQPVRPGPSLAAAAALAAGSDPALISATSITPIFGVPVSVLGKAVIGGSGGNGTNISATSAPGTTSGAAGGAAESVFYVDHSSGTPECQLICPSATAADFPYGPWVKLSALHFTRAAPRWFMRSIAVSCSRPQASISNAELLHVKDFLLKPCVFGGSLEEIMKIQGCRFPSLRLPWIQIFLTEELLRLNGAKAQGIFRLSTDLDTFTTVRFQLEKLFEVFRMVHVIPKDTGDRSSTMSSQSSNESPVAPGYYTILRPPPAGWSRSQLIFAPEGALEAEGGEAGRRAAPTYPLLLPCSKLTGSFSLPLKPTPIPDRPSEYMLLTPRAAWPADLAGSIQAEVPPPPPTGADGANCPLDPHLAAGLLKLWIRELATPLIPPSLMAEVLAAATEAEAFELRAGVPSSPAVKNNAGSGGGGGGYHLDGKPVTPIHACCALVRRLPPLSRRCLLYLIKLLQFLARSENSSVSLMDARNLATVIAPNLFRSSSTNASELLNSVQSQTAFVRLLIAYLDIDVEADLLNAEPDADPVRLRFRSPPRARINADGILIPFR</sequence>
<dbReference type="SUPFAM" id="SSF51045">
    <property type="entry name" value="WW domain"/>
    <property type="match status" value="1"/>
</dbReference>
<accession>A0A0V0J7V7</accession>
<evidence type="ECO:0000259" key="4">
    <source>
        <dbReference type="PROSITE" id="PS51016"/>
    </source>
</evidence>
<feature type="compositionally biased region" description="Polar residues" evidence="1">
    <location>
        <begin position="479"/>
        <end position="489"/>
    </location>
</feature>
<evidence type="ECO:0000313" key="5">
    <source>
        <dbReference type="EMBL" id="JAP61479.1"/>
    </source>
</evidence>
<feature type="region of interest" description="Disordered" evidence="1">
    <location>
        <begin position="1172"/>
        <end position="1192"/>
    </location>
</feature>
<evidence type="ECO:0000256" key="1">
    <source>
        <dbReference type="SAM" id="MobiDB-lite"/>
    </source>
</evidence>
<evidence type="ECO:0008006" key="6">
    <source>
        <dbReference type="Google" id="ProtNLM"/>
    </source>
</evidence>
<feature type="compositionally biased region" description="Low complexity" evidence="1">
    <location>
        <begin position="156"/>
        <end position="166"/>
    </location>
</feature>
<name>A0A0V0J7V7_SCHSO</name>
<feature type="compositionally biased region" description="Low complexity" evidence="1">
    <location>
        <begin position="689"/>
        <end position="714"/>
    </location>
</feature>
<protein>
    <recommendedName>
        <fullName evidence="6">Rho GTPase-activating protein 39</fullName>
    </recommendedName>
</protein>
<dbReference type="InterPro" id="IPR036020">
    <property type="entry name" value="WW_dom_sf"/>
</dbReference>
<dbReference type="PANTHER" id="PTHR45876:SF8">
    <property type="entry name" value="FI04035P"/>
    <property type="match status" value="1"/>
</dbReference>
<evidence type="ECO:0000259" key="3">
    <source>
        <dbReference type="PROSITE" id="PS50238"/>
    </source>
</evidence>
<dbReference type="Gene3D" id="2.20.70.10">
    <property type="match status" value="1"/>
</dbReference>
<dbReference type="GO" id="GO:0005096">
    <property type="term" value="F:GTPase activator activity"/>
    <property type="evidence" value="ECO:0007669"/>
    <property type="project" value="TreeGrafter"/>
</dbReference>
<proteinExistence type="predicted"/>
<feature type="compositionally biased region" description="Low complexity" evidence="1">
    <location>
        <begin position="1176"/>
        <end position="1187"/>
    </location>
</feature>
<dbReference type="PROSITE" id="PS50238">
    <property type="entry name" value="RHOGAP"/>
    <property type="match status" value="1"/>
</dbReference>
<organism evidence="5">
    <name type="scientific">Schistocephalus solidus</name>
    <name type="common">Tapeworm</name>
    <dbReference type="NCBI Taxonomy" id="70667"/>
    <lineage>
        <taxon>Eukaryota</taxon>
        <taxon>Metazoa</taxon>
        <taxon>Spiralia</taxon>
        <taxon>Lophotrochozoa</taxon>
        <taxon>Platyhelminthes</taxon>
        <taxon>Cestoda</taxon>
        <taxon>Eucestoda</taxon>
        <taxon>Diphyllobothriidea</taxon>
        <taxon>Diphyllobothriidae</taxon>
        <taxon>Schistocephalus</taxon>
    </lineage>
</organism>
<feature type="domain" description="Rho-GAP" evidence="3">
    <location>
        <begin position="1239"/>
        <end position="1456"/>
    </location>
</feature>
<feature type="compositionally biased region" description="Polar residues" evidence="1">
    <location>
        <begin position="519"/>
        <end position="545"/>
    </location>
</feature>
<dbReference type="Pfam" id="PF00620">
    <property type="entry name" value="RhoGAP"/>
    <property type="match status" value="1"/>
</dbReference>
<dbReference type="EMBL" id="GEEE01001746">
    <property type="protein sequence ID" value="JAP61479.1"/>
    <property type="molecule type" value="Transcribed_RNA"/>
</dbReference>
<dbReference type="GO" id="GO:0005737">
    <property type="term" value="C:cytoplasm"/>
    <property type="evidence" value="ECO:0007669"/>
    <property type="project" value="TreeGrafter"/>
</dbReference>
<dbReference type="GO" id="GO:0005856">
    <property type="term" value="C:cytoskeleton"/>
    <property type="evidence" value="ECO:0007669"/>
    <property type="project" value="InterPro"/>
</dbReference>
<feature type="compositionally biased region" description="Basic residues" evidence="1">
    <location>
        <begin position="202"/>
        <end position="215"/>
    </location>
</feature>
<dbReference type="SMART" id="SM00139">
    <property type="entry name" value="MyTH4"/>
    <property type="match status" value="1"/>
</dbReference>
<gene>
    <name evidence="5" type="ORF">TR160195</name>
</gene>
<feature type="domain" description="WW" evidence="2">
    <location>
        <begin position="51"/>
        <end position="78"/>
    </location>
</feature>